<organism evidence="4 5">
    <name type="scientific">Acinetobacter tandoii</name>
    <dbReference type="NCBI Taxonomy" id="202954"/>
    <lineage>
        <taxon>Bacteria</taxon>
        <taxon>Pseudomonadati</taxon>
        <taxon>Pseudomonadota</taxon>
        <taxon>Gammaproteobacteria</taxon>
        <taxon>Moraxellales</taxon>
        <taxon>Moraxellaceae</taxon>
        <taxon>Acinetobacter</taxon>
    </lineage>
</organism>
<protein>
    <submittedName>
        <fullName evidence="4">TetR family transcriptional regulator</fullName>
    </submittedName>
</protein>
<dbReference type="EMBL" id="VXLD01000012">
    <property type="protein sequence ID" value="KAB1852733.1"/>
    <property type="molecule type" value="Genomic_DNA"/>
</dbReference>
<name>A0A5N4WAN6_9GAMM</name>
<dbReference type="AlphaFoldDB" id="A0A5N4WAN6"/>
<feature type="DNA-binding region" description="H-T-H motif" evidence="2">
    <location>
        <begin position="33"/>
        <end position="52"/>
    </location>
</feature>
<dbReference type="InterPro" id="IPR050692">
    <property type="entry name" value="HTH_transcr_repressor_FabR"/>
</dbReference>
<dbReference type="Gene3D" id="1.10.10.60">
    <property type="entry name" value="Homeodomain-like"/>
    <property type="match status" value="1"/>
</dbReference>
<feature type="domain" description="HTH tetR-type" evidence="3">
    <location>
        <begin position="9"/>
        <end position="70"/>
    </location>
</feature>
<dbReference type="PANTHER" id="PTHR47752">
    <property type="entry name" value="HTH-TYPE TRANSCRIPTIONAL REPRESSOR FABR"/>
    <property type="match status" value="1"/>
</dbReference>
<evidence type="ECO:0000313" key="4">
    <source>
        <dbReference type="EMBL" id="KAB1852733.1"/>
    </source>
</evidence>
<dbReference type="SUPFAM" id="SSF46689">
    <property type="entry name" value="Homeodomain-like"/>
    <property type="match status" value="1"/>
</dbReference>
<accession>A0A5N4WAN6</accession>
<dbReference type="PANTHER" id="PTHR47752:SF1">
    <property type="entry name" value="HTH-TYPE TRANSCRIPTIONAL REPRESSOR FABR"/>
    <property type="match status" value="1"/>
</dbReference>
<keyword evidence="1 2" id="KW-0238">DNA-binding</keyword>
<comment type="caution">
    <text evidence="4">The sequence shown here is derived from an EMBL/GenBank/DDBJ whole genome shotgun (WGS) entry which is preliminary data.</text>
</comment>
<proteinExistence type="predicted"/>
<evidence type="ECO:0000256" key="2">
    <source>
        <dbReference type="PROSITE-ProRule" id="PRU00335"/>
    </source>
</evidence>
<sequence>MSIRDERKQQSRQALLDAVLSLSSSGMSFSSMSLREITRHVGLVPTAFYRHFLDKNQLGLELIDQIALQHKRVLHELKLASLLQQPRNIEPRLDQFFTAVQQHPEWWIFISAERWGGNALLRYAIAREIEYLIEDLTDELSEVEPTYALNDLQVLSNLLINSSFNWAMSWINFMVATDNPQQLQQRQHFKAQTIEQIELLFRGIIHKK</sequence>
<dbReference type="InterPro" id="IPR001647">
    <property type="entry name" value="HTH_TetR"/>
</dbReference>
<reference evidence="4 5" key="1">
    <citation type="submission" date="2019-09" db="EMBL/GenBank/DDBJ databases">
        <title>Draft genome sequence of Acinetobacter tandoii W4-4-4 isolated from environmental water sample.</title>
        <authorList>
            <person name="Wee S.K."/>
            <person name="Yan B."/>
            <person name="Mustaffa S.B."/>
            <person name="Yap E.P.H."/>
        </authorList>
    </citation>
    <scope>NUCLEOTIDE SEQUENCE [LARGE SCALE GENOMIC DNA]</scope>
    <source>
        <strain evidence="4 5">W4-4-4</strain>
    </source>
</reference>
<dbReference type="Proteomes" id="UP000325788">
    <property type="component" value="Unassembled WGS sequence"/>
</dbReference>
<gene>
    <name evidence="4" type="ORF">F4W09_14195</name>
</gene>
<evidence type="ECO:0000259" key="3">
    <source>
        <dbReference type="PROSITE" id="PS50977"/>
    </source>
</evidence>
<dbReference type="Gene3D" id="1.10.357.10">
    <property type="entry name" value="Tetracycline Repressor, domain 2"/>
    <property type="match status" value="1"/>
</dbReference>
<dbReference type="RefSeq" id="WP_044739762.1">
    <property type="nucleotide sequence ID" value="NZ_VXLD01000012.1"/>
</dbReference>
<evidence type="ECO:0000256" key="1">
    <source>
        <dbReference type="ARBA" id="ARBA00023125"/>
    </source>
</evidence>
<dbReference type="PROSITE" id="PS50977">
    <property type="entry name" value="HTH_TETR_2"/>
    <property type="match status" value="1"/>
</dbReference>
<dbReference type="InterPro" id="IPR009057">
    <property type="entry name" value="Homeodomain-like_sf"/>
</dbReference>
<evidence type="ECO:0000313" key="5">
    <source>
        <dbReference type="Proteomes" id="UP000325788"/>
    </source>
</evidence>
<dbReference type="GO" id="GO:0003677">
    <property type="term" value="F:DNA binding"/>
    <property type="evidence" value="ECO:0007669"/>
    <property type="project" value="UniProtKB-UniRule"/>
</dbReference>